<accession>A0ACC0SQ16</accession>
<dbReference type="Proteomes" id="UP000006729">
    <property type="component" value="Chromosome 7"/>
</dbReference>
<comment type="caution">
    <text evidence="1">The sequence shown here is derived from an EMBL/GenBank/DDBJ whole genome shotgun (WGS) entry which is preliminary data.</text>
</comment>
<sequence length="59" mass="6754">MAQEHAYSSAVEKLLNCEVPLRAQYIRVLFHEITRICPSISYCLSANFTLKNTTTCNEM</sequence>
<protein>
    <submittedName>
        <fullName evidence="1">Uncharacterized protein</fullName>
    </submittedName>
</protein>
<proteinExistence type="predicted"/>
<organism evidence="1 2">
    <name type="scientific">Populus trichocarpa</name>
    <name type="common">Western balsam poplar</name>
    <name type="synonym">Populus balsamifera subsp. trichocarpa</name>
    <dbReference type="NCBI Taxonomy" id="3694"/>
    <lineage>
        <taxon>Eukaryota</taxon>
        <taxon>Viridiplantae</taxon>
        <taxon>Streptophyta</taxon>
        <taxon>Embryophyta</taxon>
        <taxon>Tracheophyta</taxon>
        <taxon>Spermatophyta</taxon>
        <taxon>Magnoliopsida</taxon>
        <taxon>eudicotyledons</taxon>
        <taxon>Gunneridae</taxon>
        <taxon>Pentapetalae</taxon>
        <taxon>rosids</taxon>
        <taxon>fabids</taxon>
        <taxon>Malpighiales</taxon>
        <taxon>Salicaceae</taxon>
        <taxon>Saliceae</taxon>
        <taxon>Populus</taxon>
    </lineage>
</organism>
<keyword evidence="2" id="KW-1185">Reference proteome</keyword>
<gene>
    <name evidence="1" type="ORF">POPTR_007G071350v4</name>
</gene>
<reference evidence="1 2" key="1">
    <citation type="journal article" date="2006" name="Science">
        <title>The genome of black cottonwood, Populus trichocarpa (Torr. &amp; Gray).</title>
        <authorList>
            <person name="Tuskan G.A."/>
            <person name="Difazio S."/>
            <person name="Jansson S."/>
            <person name="Bohlmann J."/>
            <person name="Grigoriev I."/>
            <person name="Hellsten U."/>
            <person name="Putnam N."/>
            <person name="Ralph S."/>
            <person name="Rombauts S."/>
            <person name="Salamov A."/>
            <person name="Schein J."/>
            <person name="Sterck L."/>
            <person name="Aerts A."/>
            <person name="Bhalerao R.R."/>
            <person name="Bhalerao R.P."/>
            <person name="Blaudez D."/>
            <person name="Boerjan W."/>
            <person name="Brun A."/>
            <person name="Brunner A."/>
            <person name="Busov V."/>
            <person name="Campbell M."/>
            <person name="Carlson J."/>
            <person name="Chalot M."/>
            <person name="Chapman J."/>
            <person name="Chen G.L."/>
            <person name="Cooper D."/>
            <person name="Coutinho P.M."/>
            <person name="Couturier J."/>
            <person name="Covert S."/>
            <person name="Cronk Q."/>
            <person name="Cunningham R."/>
            <person name="Davis J."/>
            <person name="Degroeve S."/>
            <person name="Dejardin A."/>
            <person name="Depamphilis C."/>
            <person name="Detter J."/>
            <person name="Dirks B."/>
            <person name="Dubchak I."/>
            <person name="Duplessis S."/>
            <person name="Ehlting J."/>
            <person name="Ellis B."/>
            <person name="Gendler K."/>
            <person name="Goodstein D."/>
            <person name="Gribskov M."/>
            <person name="Grimwood J."/>
            <person name="Groover A."/>
            <person name="Gunter L."/>
            <person name="Hamberger B."/>
            <person name="Heinze B."/>
            <person name="Helariutta Y."/>
            <person name="Henrissat B."/>
            <person name="Holligan D."/>
            <person name="Holt R."/>
            <person name="Huang W."/>
            <person name="Islam-Faridi N."/>
            <person name="Jones S."/>
            <person name="Jones-Rhoades M."/>
            <person name="Jorgensen R."/>
            <person name="Joshi C."/>
            <person name="Kangasjarvi J."/>
            <person name="Karlsson J."/>
            <person name="Kelleher C."/>
            <person name="Kirkpatrick R."/>
            <person name="Kirst M."/>
            <person name="Kohler A."/>
            <person name="Kalluri U."/>
            <person name="Larimer F."/>
            <person name="Leebens-Mack J."/>
            <person name="Leple J.C."/>
            <person name="Locascio P."/>
            <person name="Lou Y."/>
            <person name="Lucas S."/>
            <person name="Martin F."/>
            <person name="Montanini B."/>
            <person name="Napoli C."/>
            <person name="Nelson D.R."/>
            <person name="Nelson C."/>
            <person name="Nieminen K."/>
            <person name="Nilsson O."/>
            <person name="Pereda V."/>
            <person name="Peter G."/>
            <person name="Philippe R."/>
            <person name="Pilate G."/>
            <person name="Poliakov A."/>
            <person name="Razumovskaya J."/>
            <person name="Richardson P."/>
            <person name="Rinaldi C."/>
            <person name="Ritland K."/>
            <person name="Rouze P."/>
            <person name="Ryaboy D."/>
            <person name="Schmutz J."/>
            <person name="Schrader J."/>
            <person name="Segerman B."/>
            <person name="Shin H."/>
            <person name="Siddiqui A."/>
            <person name="Sterky F."/>
            <person name="Terry A."/>
            <person name="Tsai C.J."/>
            <person name="Uberbacher E."/>
            <person name="Unneberg P."/>
            <person name="Vahala J."/>
            <person name="Wall K."/>
            <person name="Wessler S."/>
            <person name="Yang G."/>
            <person name="Yin T."/>
            <person name="Douglas C."/>
            <person name="Marra M."/>
            <person name="Sandberg G."/>
            <person name="Van de Peer Y."/>
            <person name="Rokhsar D."/>
        </authorList>
    </citation>
    <scope>NUCLEOTIDE SEQUENCE [LARGE SCALE GENOMIC DNA]</scope>
    <source>
        <strain evidence="2">cv. Nisqually</strain>
    </source>
</reference>
<dbReference type="EMBL" id="CM009296">
    <property type="protein sequence ID" value="KAI9391342.1"/>
    <property type="molecule type" value="Genomic_DNA"/>
</dbReference>
<evidence type="ECO:0000313" key="1">
    <source>
        <dbReference type="EMBL" id="KAI9391342.1"/>
    </source>
</evidence>
<evidence type="ECO:0000313" key="2">
    <source>
        <dbReference type="Proteomes" id="UP000006729"/>
    </source>
</evidence>
<name>A0ACC0SQ16_POPTR</name>